<feature type="region of interest" description="Disordered" evidence="6">
    <location>
        <begin position="358"/>
        <end position="380"/>
    </location>
</feature>
<comment type="caution">
    <text evidence="9">The sequence shown here is derived from an EMBL/GenBank/DDBJ whole genome shotgun (WGS) entry which is preliminary data.</text>
</comment>
<dbReference type="InterPro" id="IPR051648">
    <property type="entry name" value="CWI-Assembly_Regulator"/>
</dbReference>
<proteinExistence type="predicted"/>
<keyword evidence="5" id="KW-0325">Glycoprotein</keyword>
<dbReference type="GO" id="GO:0009277">
    <property type="term" value="C:fungal-type cell wall"/>
    <property type="evidence" value="ECO:0007669"/>
    <property type="project" value="TreeGrafter"/>
</dbReference>
<evidence type="ECO:0000313" key="10">
    <source>
        <dbReference type="Proteomes" id="UP000767238"/>
    </source>
</evidence>
<dbReference type="GO" id="GO:0009986">
    <property type="term" value="C:cell surface"/>
    <property type="evidence" value="ECO:0007669"/>
    <property type="project" value="TreeGrafter"/>
</dbReference>
<evidence type="ECO:0000313" key="9">
    <source>
        <dbReference type="EMBL" id="KAH0227415.1"/>
    </source>
</evidence>
<feature type="signal peptide" evidence="7">
    <location>
        <begin position="1"/>
        <end position="18"/>
    </location>
</feature>
<feature type="chain" id="PRO_5040335890" evidence="7">
    <location>
        <begin position="19"/>
        <end position="407"/>
    </location>
</feature>
<dbReference type="PANTHER" id="PTHR31018">
    <property type="entry name" value="SPORULATION-SPECIFIC PROTEIN-RELATED"/>
    <property type="match status" value="1"/>
</dbReference>
<protein>
    <submittedName>
        <fullName evidence="9">GPI-anchored cell wall organization protein Ecm33</fullName>
    </submittedName>
</protein>
<dbReference type="InterPro" id="IPR000494">
    <property type="entry name" value="Rcpt_L-dom"/>
</dbReference>
<dbReference type="SUPFAM" id="SSF52058">
    <property type="entry name" value="L domain-like"/>
    <property type="match status" value="2"/>
</dbReference>
<feature type="non-terminal residue" evidence="9">
    <location>
        <position position="407"/>
    </location>
</feature>
<dbReference type="EMBL" id="JAHFYH010000010">
    <property type="protein sequence ID" value="KAH0227415.1"/>
    <property type="molecule type" value="Genomic_DNA"/>
</dbReference>
<keyword evidence="2" id="KW-0134">Cell wall</keyword>
<evidence type="ECO:0000259" key="8">
    <source>
        <dbReference type="Pfam" id="PF01030"/>
    </source>
</evidence>
<dbReference type="AlphaFoldDB" id="A0A9P8GLB6"/>
<feature type="domain" description="Receptor L-domain" evidence="8">
    <location>
        <begin position="212"/>
        <end position="286"/>
    </location>
</feature>
<keyword evidence="4 7" id="KW-0732">Signal</keyword>
<dbReference type="PANTHER" id="PTHR31018:SF3">
    <property type="entry name" value="RECEPTOR PROTEIN-TYROSINE KINASE"/>
    <property type="match status" value="1"/>
</dbReference>
<evidence type="ECO:0000256" key="7">
    <source>
        <dbReference type="SAM" id="SignalP"/>
    </source>
</evidence>
<comment type="subcellular location">
    <subcellularLocation>
        <location evidence="1">Secreted</location>
        <location evidence="1">Cell wall</location>
    </subcellularLocation>
</comment>
<organism evidence="9 10">
    <name type="scientific">Aureobasidium melanogenum</name>
    <name type="common">Aureobasidium pullulans var. melanogenum</name>
    <dbReference type="NCBI Taxonomy" id="46634"/>
    <lineage>
        <taxon>Eukaryota</taxon>
        <taxon>Fungi</taxon>
        <taxon>Dikarya</taxon>
        <taxon>Ascomycota</taxon>
        <taxon>Pezizomycotina</taxon>
        <taxon>Dothideomycetes</taxon>
        <taxon>Dothideomycetidae</taxon>
        <taxon>Dothideales</taxon>
        <taxon>Saccotheciaceae</taxon>
        <taxon>Aureobasidium</taxon>
    </lineage>
</organism>
<dbReference type="OrthoDB" id="536881at2759"/>
<reference evidence="9" key="1">
    <citation type="journal article" date="2021" name="J Fungi (Basel)">
        <title>Virulence traits and population genomics of the black yeast Aureobasidium melanogenum.</title>
        <authorList>
            <person name="Cernosa A."/>
            <person name="Sun X."/>
            <person name="Gostincar C."/>
            <person name="Fang C."/>
            <person name="Gunde-Cimerman N."/>
            <person name="Song Z."/>
        </authorList>
    </citation>
    <scope>NUCLEOTIDE SEQUENCE</scope>
    <source>
        <strain evidence="9">EXF-8016</strain>
    </source>
</reference>
<dbReference type="Pfam" id="PF01030">
    <property type="entry name" value="Recep_L_domain"/>
    <property type="match status" value="1"/>
</dbReference>
<evidence type="ECO:0000256" key="5">
    <source>
        <dbReference type="ARBA" id="ARBA00023180"/>
    </source>
</evidence>
<evidence type="ECO:0000256" key="4">
    <source>
        <dbReference type="ARBA" id="ARBA00022729"/>
    </source>
</evidence>
<evidence type="ECO:0000256" key="6">
    <source>
        <dbReference type="SAM" id="MobiDB-lite"/>
    </source>
</evidence>
<dbReference type="Gene3D" id="3.80.20.20">
    <property type="entry name" value="Receptor L-domain"/>
    <property type="match status" value="2"/>
</dbReference>
<evidence type="ECO:0000256" key="1">
    <source>
        <dbReference type="ARBA" id="ARBA00004191"/>
    </source>
</evidence>
<keyword evidence="3" id="KW-0964">Secreted</keyword>
<dbReference type="InterPro" id="IPR036941">
    <property type="entry name" value="Rcpt_L-dom_sf"/>
</dbReference>
<reference evidence="9" key="2">
    <citation type="submission" date="2021-08" db="EMBL/GenBank/DDBJ databases">
        <authorList>
            <person name="Gostincar C."/>
            <person name="Sun X."/>
            <person name="Song Z."/>
            <person name="Gunde-Cimerman N."/>
        </authorList>
    </citation>
    <scope>NUCLEOTIDE SEQUENCE</scope>
    <source>
        <strain evidence="9">EXF-8016</strain>
    </source>
</reference>
<evidence type="ECO:0000256" key="2">
    <source>
        <dbReference type="ARBA" id="ARBA00022512"/>
    </source>
</evidence>
<accession>A0A9P8GLB6</accession>
<sequence length="407" mass="42017">MSMKYLVPALAAVGGAYAQSSSNTCSVSGTTTLNSPADASAISGCTTFSGSIAIATGVTQGMNIPGIRTITGDLVANNNSLIPALSGDSLQIIGGAFKLDTLQVLSTLSFPQLSQVDMIQWNALAGLQQLAFTTGVQQASELNIQNTQLQTLEGINLAVVDTVFITNNNYLNDISMQLGNITNSLNIESNGPNVSAIFPNLIWANNMTFRNVSQIALNSLVSVNGSLGFYSNEFETLQCANLTIVGSNKGDLTIVSNQNLNNVSFPQLKKIGGGFSIQNNTDLAVVDGFPKLATITGAFDLYGDFTNVSTPALNEVDGAFNIQSSAELNGCDAYQKLKSGSEIRGKYFCNGTVAKPSGVGSSPSVTGSGSSTKSTSSSTKTGAANAMYVPTAAAGVMGVVAALFGLL</sequence>
<gene>
    <name evidence="9" type="ORF">KCV03_g2286</name>
</gene>
<dbReference type="Pfam" id="PF12454">
    <property type="entry name" value="Ecm33"/>
    <property type="match status" value="1"/>
</dbReference>
<dbReference type="GO" id="GO:0031505">
    <property type="term" value="P:fungal-type cell wall organization"/>
    <property type="evidence" value="ECO:0007669"/>
    <property type="project" value="TreeGrafter"/>
</dbReference>
<dbReference type="GO" id="GO:0005886">
    <property type="term" value="C:plasma membrane"/>
    <property type="evidence" value="ECO:0007669"/>
    <property type="project" value="TreeGrafter"/>
</dbReference>
<dbReference type="Proteomes" id="UP000767238">
    <property type="component" value="Unassembled WGS sequence"/>
</dbReference>
<name>A0A9P8GLB6_AURME</name>
<evidence type="ECO:0000256" key="3">
    <source>
        <dbReference type="ARBA" id="ARBA00022525"/>
    </source>
</evidence>